<name>A0A381UQ23_9ZZZZ</name>
<gene>
    <name evidence="10" type="ORF">METZ01_LOCUS83034</name>
</gene>
<dbReference type="PROSITE" id="PS51918">
    <property type="entry name" value="RADICAL_SAM"/>
    <property type="match status" value="1"/>
</dbReference>
<evidence type="ECO:0000256" key="1">
    <source>
        <dbReference type="ARBA" id="ARBA00022485"/>
    </source>
</evidence>
<dbReference type="EMBL" id="UINC01006882">
    <property type="protein sequence ID" value="SVA30180.1"/>
    <property type="molecule type" value="Genomic_DNA"/>
</dbReference>
<dbReference type="NCBIfam" id="TIGR04508">
    <property type="entry name" value="queE_Cx14CxxC"/>
    <property type="match status" value="1"/>
</dbReference>
<evidence type="ECO:0000259" key="9">
    <source>
        <dbReference type="PROSITE" id="PS51918"/>
    </source>
</evidence>
<evidence type="ECO:0000256" key="4">
    <source>
        <dbReference type="ARBA" id="ARBA00022785"/>
    </source>
</evidence>
<dbReference type="InterPro" id="IPR007197">
    <property type="entry name" value="rSAM"/>
</dbReference>
<reference evidence="10" key="1">
    <citation type="submission" date="2018-05" db="EMBL/GenBank/DDBJ databases">
        <authorList>
            <person name="Lanie J.A."/>
            <person name="Ng W.-L."/>
            <person name="Kazmierczak K.M."/>
            <person name="Andrzejewski T.M."/>
            <person name="Davidsen T.M."/>
            <person name="Wayne K.J."/>
            <person name="Tettelin H."/>
            <person name="Glass J.I."/>
            <person name="Rusch D."/>
            <person name="Podicherti R."/>
            <person name="Tsui H.-C.T."/>
            <person name="Winkler M.E."/>
        </authorList>
    </citation>
    <scope>NUCLEOTIDE SEQUENCE</scope>
</reference>
<dbReference type="Pfam" id="PF04055">
    <property type="entry name" value="Radical_SAM"/>
    <property type="match status" value="1"/>
</dbReference>
<keyword evidence="5" id="KW-0460">Magnesium</keyword>
<dbReference type="SFLD" id="SFLDS00029">
    <property type="entry name" value="Radical_SAM"/>
    <property type="match status" value="1"/>
</dbReference>
<dbReference type="InterPro" id="IPR030977">
    <property type="entry name" value="QueE_Cx14CxxC"/>
</dbReference>
<evidence type="ECO:0000256" key="6">
    <source>
        <dbReference type="ARBA" id="ARBA00023004"/>
    </source>
</evidence>
<dbReference type="InterPro" id="IPR024924">
    <property type="entry name" value="7-CO-7-deazaguanine_synth-like"/>
</dbReference>
<evidence type="ECO:0000256" key="3">
    <source>
        <dbReference type="ARBA" id="ARBA00022723"/>
    </source>
</evidence>
<dbReference type="InterPro" id="IPR058240">
    <property type="entry name" value="rSAM_sf"/>
</dbReference>
<keyword evidence="8" id="KW-0456">Lyase</keyword>
<feature type="domain" description="Radical SAM core" evidence="9">
    <location>
        <begin position="17"/>
        <end position="209"/>
    </location>
</feature>
<keyword evidence="7" id="KW-0411">Iron-sulfur</keyword>
<keyword evidence="4" id="KW-0671">Queuosine biosynthesis</keyword>
<dbReference type="Gene3D" id="3.20.20.70">
    <property type="entry name" value="Aldolase class I"/>
    <property type="match status" value="1"/>
</dbReference>
<dbReference type="HAMAP" id="MF_00917">
    <property type="entry name" value="QueE"/>
    <property type="match status" value="1"/>
</dbReference>
<dbReference type="AlphaFoldDB" id="A0A381UQ23"/>
<dbReference type="PIRSF" id="PIRSF000370">
    <property type="entry name" value="QueE"/>
    <property type="match status" value="1"/>
</dbReference>
<dbReference type="SUPFAM" id="SSF102114">
    <property type="entry name" value="Radical SAM enzymes"/>
    <property type="match status" value="1"/>
</dbReference>
<dbReference type="PANTHER" id="PTHR42836:SF1">
    <property type="entry name" value="7-CARBOXY-7-DEAZAGUANINE SYNTHASE"/>
    <property type="match status" value="1"/>
</dbReference>
<keyword evidence="6" id="KW-0408">Iron</keyword>
<proteinExistence type="inferred from homology"/>
<keyword evidence="3" id="KW-0479">Metal-binding</keyword>
<dbReference type="GO" id="GO:0008616">
    <property type="term" value="P:tRNA queuosine(34) biosynthetic process"/>
    <property type="evidence" value="ECO:0007669"/>
    <property type="project" value="UniProtKB-KW"/>
</dbReference>
<accession>A0A381UQ23</accession>
<evidence type="ECO:0000256" key="2">
    <source>
        <dbReference type="ARBA" id="ARBA00022691"/>
    </source>
</evidence>
<organism evidence="10">
    <name type="scientific">marine metagenome</name>
    <dbReference type="NCBI Taxonomy" id="408172"/>
    <lineage>
        <taxon>unclassified sequences</taxon>
        <taxon>metagenomes</taxon>
        <taxon>ecological metagenomes</taxon>
    </lineage>
</organism>
<keyword evidence="2" id="KW-0949">S-adenosyl-L-methionine</keyword>
<sequence>MYKIKEIFLTKQGEGYHTGRKSVFIRFSGCNLWSGIEKDRDKAICNWCDTDFVGTDGLNGGKYSVEQIVQLVRDLWPANILDTPFIVCTGGEPLLQLDQFFVDEMHRNGFEIAIETNGTCIPPNKIDWICVSPKNNTDLVLKTGDELKFVYPQSNFSPQQFEKFNFNHFFIQPMDGTHYDRNEKMSKEFIKKNPHWKLSLQTHKLLGFP</sequence>
<evidence type="ECO:0000313" key="10">
    <source>
        <dbReference type="EMBL" id="SVA30180.1"/>
    </source>
</evidence>
<dbReference type="GO" id="GO:0016829">
    <property type="term" value="F:lyase activity"/>
    <property type="evidence" value="ECO:0007669"/>
    <property type="project" value="UniProtKB-KW"/>
</dbReference>
<protein>
    <recommendedName>
        <fullName evidence="9">Radical SAM core domain-containing protein</fullName>
    </recommendedName>
</protein>
<evidence type="ECO:0000256" key="7">
    <source>
        <dbReference type="ARBA" id="ARBA00023014"/>
    </source>
</evidence>
<keyword evidence="1" id="KW-0004">4Fe-4S</keyword>
<dbReference type="PANTHER" id="PTHR42836">
    <property type="entry name" value="7-CARBOXY-7-DEAZAGUANINE SYNTHASE"/>
    <property type="match status" value="1"/>
</dbReference>
<evidence type="ECO:0000256" key="5">
    <source>
        <dbReference type="ARBA" id="ARBA00022842"/>
    </source>
</evidence>
<dbReference type="GO" id="GO:0051539">
    <property type="term" value="F:4 iron, 4 sulfur cluster binding"/>
    <property type="evidence" value="ECO:0007669"/>
    <property type="project" value="UniProtKB-KW"/>
</dbReference>
<dbReference type="SFLD" id="SFLDF00376">
    <property type="entry name" value="7-carboxy-7-deazaguanine_synth"/>
    <property type="match status" value="1"/>
</dbReference>
<dbReference type="InterPro" id="IPR013785">
    <property type="entry name" value="Aldolase_TIM"/>
</dbReference>
<evidence type="ECO:0000256" key="8">
    <source>
        <dbReference type="ARBA" id="ARBA00023239"/>
    </source>
</evidence>
<dbReference type="GO" id="GO:0046872">
    <property type="term" value="F:metal ion binding"/>
    <property type="evidence" value="ECO:0007669"/>
    <property type="project" value="UniProtKB-KW"/>
</dbReference>